<organism evidence="1 2">
    <name type="scientific">Brachybacterium halotolerans</name>
    <dbReference type="NCBI Taxonomy" id="2795215"/>
    <lineage>
        <taxon>Bacteria</taxon>
        <taxon>Bacillati</taxon>
        <taxon>Actinomycetota</taxon>
        <taxon>Actinomycetes</taxon>
        <taxon>Micrococcales</taxon>
        <taxon>Dermabacteraceae</taxon>
        <taxon>Brachybacterium</taxon>
    </lineage>
</organism>
<comment type="caution">
    <text evidence="1">The sequence shown here is derived from an EMBL/GenBank/DDBJ whole genome shotgun (WGS) entry which is preliminary data.</text>
</comment>
<reference evidence="1 2" key="1">
    <citation type="submission" date="2020-12" db="EMBL/GenBank/DDBJ databases">
        <title>Brachybacterium sp. MASK1Z-5, whole genome shotgun sequence.</title>
        <authorList>
            <person name="Tuo L."/>
        </authorList>
    </citation>
    <scope>NUCLEOTIDE SEQUENCE [LARGE SCALE GENOMIC DNA]</scope>
    <source>
        <strain evidence="1 2">MASK1Z-5</strain>
    </source>
</reference>
<accession>A0ABS1B627</accession>
<gene>
    <name evidence="1" type="ORF">I8D64_01630</name>
</gene>
<dbReference type="Proteomes" id="UP000612352">
    <property type="component" value="Unassembled WGS sequence"/>
</dbReference>
<evidence type="ECO:0000313" key="1">
    <source>
        <dbReference type="EMBL" id="MBK0330106.1"/>
    </source>
</evidence>
<keyword evidence="2" id="KW-1185">Reference proteome</keyword>
<dbReference type="EMBL" id="JAEDAJ010000001">
    <property type="protein sequence ID" value="MBK0330106.1"/>
    <property type="molecule type" value="Genomic_DNA"/>
</dbReference>
<name>A0ABS1B627_9MICO</name>
<sequence length="63" mass="7301">MRRMPRSAQRPVVLRDQSAGLRYLSLSDRHTDLSTTWKDGKVYPVIEVDLSSEHRPEPQPELV</sequence>
<evidence type="ECO:0000313" key="2">
    <source>
        <dbReference type="Proteomes" id="UP000612352"/>
    </source>
</evidence>
<protein>
    <submittedName>
        <fullName evidence="1">Uncharacterized protein</fullName>
    </submittedName>
</protein>
<proteinExistence type="predicted"/>